<name>A0ABT3ZU15_9BURK</name>
<reference evidence="2" key="1">
    <citation type="submission" date="2022-11" db="EMBL/GenBank/DDBJ databases">
        <title>Robbsia betulipollinis sp. nov., isolated from pollen of birch (Betula pendula).</title>
        <authorList>
            <person name="Shi H."/>
            <person name="Ambika Manirajan B."/>
            <person name="Ratering S."/>
            <person name="Geissler-Plaum R."/>
            <person name="Schnell S."/>
        </authorList>
    </citation>
    <scope>NUCLEOTIDE SEQUENCE</scope>
    <source>
        <strain evidence="2">Bb-Pol-6</strain>
    </source>
</reference>
<accession>A0ABT3ZU15</accession>
<proteinExistence type="predicted"/>
<organism evidence="2 3">
    <name type="scientific">Robbsia betulipollinis</name>
    <dbReference type="NCBI Taxonomy" id="2981849"/>
    <lineage>
        <taxon>Bacteria</taxon>
        <taxon>Pseudomonadati</taxon>
        <taxon>Pseudomonadota</taxon>
        <taxon>Betaproteobacteria</taxon>
        <taxon>Burkholderiales</taxon>
        <taxon>Burkholderiaceae</taxon>
        <taxon>Robbsia</taxon>
    </lineage>
</organism>
<evidence type="ECO:0000313" key="2">
    <source>
        <dbReference type="EMBL" id="MCY0389732.1"/>
    </source>
</evidence>
<dbReference type="RefSeq" id="WP_267849657.1">
    <property type="nucleotide sequence ID" value="NZ_JAPMXC010000011.1"/>
</dbReference>
<sequence length="857" mass="89573">MATSTSNDPSTYAAGTTPTGSEQVLANQSGSLVSLTTAQLSQLSYNSLALWKTYDTVAQMKAAAGPTYPRVKWRGYNYVGDGGGGEGVYVVPGSGTTYTADEGTVFATTAGGFVLRDIPHGDVKTSWFGMTYPSGAAGTPLNPTSSFGTYHPSTDFSPALQAASNFAAAAGRALHIVGRAGSYRLGSSVTLKGVRLTYGDGASLDNMFATQLNWAPTTIVDLAAGLILSDTDQLLQDLSVVMMADTKWPTTVTSPTLISGGQLTVPSGFVWHTDVLPYSAWAPGLAGISVTNRCGLKNVNTLYGKFGVTCNAYVGHIVFDNCSIQGGCAGRFWIQNGQDNFFIGGGSDGYFASELLCEDGFSGTIIRYHQYHTPVGWYQCSYSGTGTYKGISIEGLQMSIESLSEAWIFMARSSINLIDCVAGGTYYAYPVGTSAFELAHSLPDALFANSKRNMYSCGRLGIVSQFRVEPSGPGEISPTGGTGTYSAQFSGFPSNTTNSDFSMFRLTNVDVSYITNDSSYKTNIAWLRNLNALADRSDPATKTRAPKVGNIAVGTNAYSASMGLGIAGNCLSANGGGWSIYNSNSSYPGSAKIDTYQNWLAAGVTLVIPENISRMVGSNPLIIEVTSTGSATNVAPMSLYMSISANNVADGQQGLYYSIYTAGSCGVYVSTSAAKNDYLATGVGTDGGLTFQPTVFSGKVFAKGVTVTETGVNCSATGSKVYIIAPMVNFGSLAEYNPHQHPASLDPFFLASGLRQAGRTFVTTTATGGATTAVTIADFLVAIDATAAAGTVMLPATPFDGEVHVIKKVDATANTVTVNGNGVLIDGASTYVIPGSARGSVRLQYVATTSTPHWYVV</sequence>
<keyword evidence="3" id="KW-1185">Reference proteome</keyword>
<comment type="caution">
    <text evidence="2">The sequence shown here is derived from an EMBL/GenBank/DDBJ whole genome shotgun (WGS) entry which is preliminary data.</text>
</comment>
<evidence type="ECO:0000313" key="3">
    <source>
        <dbReference type="Proteomes" id="UP001082899"/>
    </source>
</evidence>
<gene>
    <name evidence="2" type="ORF">OVY01_21550</name>
</gene>
<feature type="region of interest" description="Disordered" evidence="1">
    <location>
        <begin position="1"/>
        <end position="21"/>
    </location>
</feature>
<dbReference type="Proteomes" id="UP001082899">
    <property type="component" value="Unassembled WGS sequence"/>
</dbReference>
<dbReference type="EMBL" id="JAPMXC010000011">
    <property type="protein sequence ID" value="MCY0389732.1"/>
    <property type="molecule type" value="Genomic_DNA"/>
</dbReference>
<protein>
    <submittedName>
        <fullName evidence="2">Uncharacterized protein</fullName>
    </submittedName>
</protein>
<evidence type="ECO:0000256" key="1">
    <source>
        <dbReference type="SAM" id="MobiDB-lite"/>
    </source>
</evidence>